<dbReference type="OMA" id="ITHICEC"/>
<reference evidence="3" key="1">
    <citation type="submission" date="2014-04" db="EMBL/GenBank/DDBJ databases">
        <title>Evolutionary Origins and Diversification of the Mycorrhizal Mutualists.</title>
        <authorList>
            <consortium name="DOE Joint Genome Institute"/>
            <consortium name="Mycorrhizal Genomics Consortium"/>
            <person name="Kohler A."/>
            <person name="Kuo A."/>
            <person name="Nagy L.G."/>
            <person name="Floudas D."/>
            <person name="Copeland A."/>
            <person name="Barry K.W."/>
            <person name="Cichocki N."/>
            <person name="Veneault-Fourrey C."/>
            <person name="LaButti K."/>
            <person name="Lindquist E.A."/>
            <person name="Lipzen A."/>
            <person name="Lundell T."/>
            <person name="Morin E."/>
            <person name="Murat C."/>
            <person name="Riley R."/>
            <person name="Ohm R."/>
            <person name="Sun H."/>
            <person name="Tunlid A."/>
            <person name="Henrissat B."/>
            <person name="Grigoriev I.V."/>
            <person name="Hibbett D.S."/>
            <person name="Martin F."/>
        </authorList>
    </citation>
    <scope>NUCLEOTIDE SEQUENCE [LARGE SCALE GENOMIC DNA]</scope>
    <source>
        <strain evidence="3">FD-334 SS-4</strain>
    </source>
</reference>
<sequence>MSATNVFIKGNLEEQKEAVCKDLGSVPEIPVDLMMKYIIPNSQVDVSATMETLKKGGTWSETAGWLDFNGQTPRELGNMKTHNKETEVFLRLRSVYEKIVSSAKFHSAIAPPPTLSYEQYPNIAPVSDTGVKTRPDGCGVLTIAQAIHTANQRDIPLKEIGKPNWFDIAFVEEYKLEDRCSDTNDNIYKIIWSLHHIMSVDHRRRYAFGLTIGDRTTRIWFCCRQTVLVSQPFDFIKEAPVLVRFIASLAYASPTQLGYDPTVSLRWRGDGWHYDIELTSQMPDGVIRTRIYETTRVICDSANNIRGRATRVYEATVKDPEDSSISQTVVLKDSWVDVGRSKEGDTLAALLEGAKPKEKELFLTVIQHGVVKINGQDDSTEDLILGGQTFCNPPVDEMAKALDDDDDDIFAEEMGMLNVNEHAENSNQPIPKPPSYKAHLYPLYHYPPTFRPGVKPSSSLSKATKTSAKVSTRGNAIDSLPHHTHRVLRAPIVYSPKIHYRIAFEEIGNSLLSVADSGELRAADVSQALQDTTLALRFMAKRGYIHRDVSAGNIILYQNRAKLADLEFAKEYGIGQSSYVRTGTYHFMSGEVARGRYTHQPTFEAFAHNPIHDLESLWWVGVWCTMWHYPVPDDEEVGDSKQEHINLMLTHGNQLFPSYHGVAEQTRIDEIYSPVTYRRRGLGQYDKPMKSFISRLERFRQCIAWAHRKTQKLLPRNDASYFTDVLRVSDPLMVSATDLHNVEDDNPENVGRMRPVFDMIYIILTRTVVGMGVPDQLLWPLDSIKQHSDWLKTKKYPEPRIHAHGAVNVHHVNKDIYDDK</sequence>
<dbReference type="InterPro" id="IPR040976">
    <property type="entry name" value="Pkinase_fungal"/>
</dbReference>
<organism evidence="2 3">
    <name type="scientific">Hypholoma sublateritium (strain FD-334 SS-4)</name>
    <dbReference type="NCBI Taxonomy" id="945553"/>
    <lineage>
        <taxon>Eukaryota</taxon>
        <taxon>Fungi</taxon>
        <taxon>Dikarya</taxon>
        <taxon>Basidiomycota</taxon>
        <taxon>Agaricomycotina</taxon>
        <taxon>Agaricomycetes</taxon>
        <taxon>Agaricomycetidae</taxon>
        <taxon>Agaricales</taxon>
        <taxon>Agaricineae</taxon>
        <taxon>Strophariaceae</taxon>
        <taxon>Hypholoma</taxon>
    </lineage>
</organism>
<dbReference type="PROSITE" id="PS00109">
    <property type="entry name" value="PROTEIN_KINASE_TYR"/>
    <property type="match status" value="1"/>
</dbReference>
<evidence type="ECO:0000313" key="2">
    <source>
        <dbReference type="EMBL" id="KJA27947.1"/>
    </source>
</evidence>
<dbReference type="Pfam" id="PF17667">
    <property type="entry name" value="Pkinase_fungal"/>
    <property type="match status" value="1"/>
</dbReference>
<protein>
    <recommendedName>
        <fullName evidence="1">Protein kinase domain-containing protein</fullName>
    </recommendedName>
</protein>
<dbReference type="InterPro" id="IPR008266">
    <property type="entry name" value="Tyr_kinase_AS"/>
</dbReference>
<dbReference type="Gene3D" id="1.10.510.10">
    <property type="entry name" value="Transferase(Phosphotransferase) domain 1"/>
    <property type="match status" value="1"/>
</dbReference>
<dbReference type="PANTHER" id="PTHR38248">
    <property type="entry name" value="FUNK1 6"/>
    <property type="match status" value="1"/>
</dbReference>
<dbReference type="OrthoDB" id="312874at2759"/>
<accession>A0A0D2LJR0</accession>
<dbReference type="GO" id="GO:0005524">
    <property type="term" value="F:ATP binding"/>
    <property type="evidence" value="ECO:0007669"/>
    <property type="project" value="InterPro"/>
</dbReference>
<keyword evidence="3" id="KW-1185">Reference proteome</keyword>
<name>A0A0D2LJR0_HYPSF</name>
<proteinExistence type="predicted"/>
<dbReference type="SMART" id="SM00220">
    <property type="entry name" value="S_TKc"/>
    <property type="match status" value="1"/>
</dbReference>
<evidence type="ECO:0000259" key="1">
    <source>
        <dbReference type="SMART" id="SM00220"/>
    </source>
</evidence>
<dbReference type="STRING" id="945553.A0A0D2LJR0"/>
<dbReference type="InterPro" id="IPR000719">
    <property type="entry name" value="Prot_kinase_dom"/>
</dbReference>
<dbReference type="Proteomes" id="UP000054270">
    <property type="component" value="Unassembled WGS sequence"/>
</dbReference>
<dbReference type="EMBL" id="KN817522">
    <property type="protein sequence ID" value="KJA27947.1"/>
    <property type="molecule type" value="Genomic_DNA"/>
</dbReference>
<dbReference type="AlphaFoldDB" id="A0A0D2LJR0"/>
<dbReference type="InterPro" id="IPR011009">
    <property type="entry name" value="Kinase-like_dom_sf"/>
</dbReference>
<evidence type="ECO:0000313" key="3">
    <source>
        <dbReference type="Proteomes" id="UP000054270"/>
    </source>
</evidence>
<dbReference type="GO" id="GO:0004672">
    <property type="term" value="F:protein kinase activity"/>
    <property type="evidence" value="ECO:0007669"/>
    <property type="project" value="InterPro"/>
</dbReference>
<feature type="domain" description="Protein kinase" evidence="1">
    <location>
        <begin position="292"/>
        <end position="714"/>
    </location>
</feature>
<dbReference type="PANTHER" id="PTHR38248:SF2">
    <property type="entry name" value="FUNK1 11"/>
    <property type="match status" value="1"/>
</dbReference>
<dbReference type="SUPFAM" id="SSF56112">
    <property type="entry name" value="Protein kinase-like (PK-like)"/>
    <property type="match status" value="1"/>
</dbReference>
<gene>
    <name evidence="2" type="ORF">HYPSUDRAFT_156193</name>
</gene>